<feature type="transmembrane region" description="Helical" evidence="1">
    <location>
        <begin position="28"/>
        <end position="46"/>
    </location>
</feature>
<reference evidence="2 3" key="1">
    <citation type="journal article" date="2015" name="Fungal Genet. Biol.">
        <title>Evolution of novel wood decay mechanisms in Agaricales revealed by the genome sequences of Fistulina hepatica and Cylindrobasidium torrendii.</title>
        <authorList>
            <person name="Floudas D."/>
            <person name="Held B.W."/>
            <person name="Riley R."/>
            <person name="Nagy L.G."/>
            <person name="Koehler G."/>
            <person name="Ransdell A.S."/>
            <person name="Younus H."/>
            <person name="Chow J."/>
            <person name="Chiniquy J."/>
            <person name="Lipzen A."/>
            <person name="Tritt A."/>
            <person name="Sun H."/>
            <person name="Haridas S."/>
            <person name="LaButti K."/>
            <person name="Ohm R.A."/>
            <person name="Kues U."/>
            <person name="Blanchette R.A."/>
            <person name="Grigoriev I.V."/>
            <person name="Minto R.E."/>
            <person name="Hibbett D.S."/>
        </authorList>
    </citation>
    <scope>NUCLEOTIDE SEQUENCE [LARGE SCALE GENOMIC DNA]</scope>
    <source>
        <strain evidence="2 3">FP15055 ss-10</strain>
    </source>
</reference>
<keyword evidence="1" id="KW-1133">Transmembrane helix</keyword>
<proteinExistence type="predicted"/>
<protein>
    <submittedName>
        <fullName evidence="2">Uncharacterized protein</fullName>
    </submittedName>
</protein>
<dbReference type="AlphaFoldDB" id="A0A0D7B166"/>
<sequence length="95" mass="10905">MDDVEKCAQRRGNCIQPKMTLWVMVRPGYILVCSLLTLLGGVGSVSPNRNFISRGKGHECMNTYIARVSPRYCTLCTLQKMLMLMHRHKRRVHPT</sequence>
<accession>A0A0D7B166</accession>
<keyword evidence="1" id="KW-0472">Membrane</keyword>
<organism evidence="2 3">
    <name type="scientific">Cylindrobasidium torrendii FP15055 ss-10</name>
    <dbReference type="NCBI Taxonomy" id="1314674"/>
    <lineage>
        <taxon>Eukaryota</taxon>
        <taxon>Fungi</taxon>
        <taxon>Dikarya</taxon>
        <taxon>Basidiomycota</taxon>
        <taxon>Agaricomycotina</taxon>
        <taxon>Agaricomycetes</taxon>
        <taxon>Agaricomycetidae</taxon>
        <taxon>Agaricales</taxon>
        <taxon>Marasmiineae</taxon>
        <taxon>Physalacriaceae</taxon>
        <taxon>Cylindrobasidium</taxon>
    </lineage>
</organism>
<name>A0A0D7B166_9AGAR</name>
<evidence type="ECO:0000313" key="3">
    <source>
        <dbReference type="Proteomes" id="UP000054007"/>
    </source>
</evidence>
<evidence type="ECO:0000313" key="2">
    <source>
        <dbReference type="EMBL" id="KIY63955.1"/>
    </source>
</evidence>
<gene>
    <name evidence="2" type="ORF">CYLTODRAFT_119285</name>
</gene>
<keyword evidence="3" id="KW-1185">Reference proteome</keyword>
<dbReference type="Proteomes" id="UP000054007">
    <property type="component" value="Unassembled WGS sequence"/>
</dbReference>
<evidence type="ECO:0000256" key="1">
    <source>
        <dbReference type="SAM" id="Phobius"/>
    </source>
</evidence>
<dbReference type="EMBL" id="KN880662">
    <property type="protein sequence ID" value="KIY63955.1"/>
    <property type="molecule type" value="Genomic_DNA"/>
</dbReference>
<keyword evidence="1" id="KW-0812">Transmembrane</keyword>